<dbReference type="OrthoDB" id="3224178at2759"/>
<dbReference type="GO" id="GO:0005524">
    <property type="term" value="F:ATP binding"/>
    <property type="evidence" value="ECO:0007669"/>
    <property type="project" value="InterPro"/>
</dbReference>
<sequence>HSKLPINVRSWKKTLPLGSDHQTIWDELRPLLQRHSYLPKIPRLYFPDTHKLKNASLMNWNHFLVLNGISHAARRLHDSQDVILRVITAGGQGHTHLKIYRRLIAPPDILMSNNHILPILHEIIYQDITIVAVPTLMFDPCPFLFEDMLHMVLQMFEGTAYLHRNLIAYRDLFLANFMVEWMPESLIERSFGVRPRVYIIDFETAVEFPTDSTDRKCSDPPVILSEYGRPVAPELSSGLPYCPFRLDMWQIAFDLYTVYHTGLIEIDTLWADLTVDAPEDRPTADEAMQMLDTYLRKTPPSELHRPGPEFDVQVPVQVATPSAIPNIPATESLTDTTDTWVILGQIVFNRLLKEPACVTKR</sequence>
<name>A0A409WNC5_PSICY</name>
<dbReference type="SUPFAM" id="SSF56112">
    <property type="entry name" value="Protein kinase-like (PK-like)"/>
    <property type="match status" value="1"/>
</dbReference>
<keyword evidence="3" id="KW-1185">Reference proteome</keyword>
<dbReference type="STRING" id="93625.A0A409WNC5"/>
<proteinExistence type="predicted"/>
<dbReference type="AlphaFoldDB" id="A0A409WNC5"/>
<gene>
    <name evidence="2" type="ORF">CVT25_001409</name>
</gene>
<dbReference type="PROSITE" id="PS50011">
    <property type="entry name" value="PROTEIN_KINASE_DOM"/>
    <property type="match status" value="1"/>
</dbReference>
<organism evidence="2 3">
    <name type="scientific">Psilocybe cyanescens</name>
    <dbReference type="NCBI Taxonomy" id="93625"/>
    <lineage>
        <taxon>Eukaryota</taxon>
        <taxon>Fungi</taxon>
        <taxon>Dikarya</taxon>
        <taxon>Basidiomycota</taxon>
        <taxon>Agaricomycotina</taxon>
        <taxon>Agaricomycetes</taxon>
        <taxon>Agaricomycetidae</taxon>
        <taxon>Agaricales</taxon>
        <taxon>Agaricineae</taxon>
        <taxon>Strophariaceae</taxon>
        <taxon>Psilocybe</taxon>
    </lineage>
</organism>
<feature type="non-terminal residue" evidence="2">
    <location>
        <position position="1"/>
    </location>
</feature>
<accession>A0A409WNC5</accession>
<dbReference type="InterPro" id="IPR000719">
    <property type="entry name" value="Prot_kinase_dom"/>
</dbReference>
<evidence type="ECO:0000313" key="3">
    <source>
        <dbReference type="Proteomes" id="UP000283269"/>
    </source>
</evidence>
<comment type="caution">
    <text evidence="2">The sequence shown here is derived from an EMBL/GenBank/DDBJ whole genome shotgun (WGS) entry which is preliminary data.</text>
</comment>
<dbReference type="InterPro" id="IPR011009">
    <property type="entry name" value="Kinase-like_dom_sf"/>
</dbReference>
<reference evidence="2 3" key="1">
    <citation type="journal article" date="2018" name="Evol. Lett.">
        <title>Horizontal gene cluster transfer increased hallucinogenic mushroom diversity.</title>
        <authorList>
            <person name="Reynolds H.T."/>
            <person name="Vijayakumar V."/>
            <person name="Gluck-Thaler E."/>
            <person name="Korotkin H.B."/>
            <person name="Matheny P.B."/>
            <person name="Slot J.C."/>
        </authorList>
    </citation>
    <scope>NUCLEOTIDE SEQUENCE [LARGE SCALE GENOMIC DNA]</scope>
    <source>
        <strain evidence="2 3">2631</strain>
    </source>
</reference>
<dbReference type="SMART" id="SM00220">
    <property type="entry name" value="S_TKc"/>
    <property type="match status" value="1"/>
</dbReference>
<dbReference type="Proteomes" id="UP000283269">
    <property type="component" value="Unassembled WGS sequence"/>
</dbReference>
<evidence type="ECO:0000313" key="2">
    <source>
        <dbReference type="EMBL" id="PPQ80003.1"/>
    </source>
</evidence>
<dbReference type="Gene3D" id="1.10.510.10">
    <property type="entry name" value="Transferase(Phosphotransferase) domain 1"/>
    <property type="match status" value="1"/>
</dbReference>
<dbReference type="InParanoid" id="A0A409WNC5"/>
<dbReference type="EMBL" id="NHYD01003353">
    <property type="protein sequence ID" value="PPQ80003.1"/>
    <property type="molecule type" value="Genomic_DNA"/>
</dbReference>
<dbReference type="GO" id="GO:0004672">
    <property type="term" value="F:protein kinase activity"/>
    <property type="evidence" value="ECO:0007669"/>
    <property type="project" value="InterPro"/>
</dbReference>
<evidence type="ECO:0000259" key="1">
    <source>
        <dbReference type="PROSITE" id="PS50011"/>
    </source>
</evidence>
<protein>
    <recommendedName>
        <fullName evidence="1">Protein kinase domain-containing protein</fullName>
    </recommendedName>
</protein>
<feature type="domain" description="Protein kinase" evidence="1">
    <location>
        <begin position="1"/>
        <end position="361"/>
    </location>
</feature>